<name>A0A6A4ZQB8_9STRA</name>
<gene>
    <name evidence="1" type="ORF">As57867_001770</name>
</gene>
<accession>A0A6A4ZQB8</accession>
<evidence type="ECO:0000313" key="1">
    <source>
        <dbReference type="EMBL" id="KAF0718302.1"/>
    </source>
</evidence>
<organism evidence="1">
    <name type="scientific">Aphanomyces stellatus</name>
    <dbReference type="NCBI Taxonomy" id="120398"/>
    <lineage>
        <taxon>Eukaryota</taxon>
        <taxon>Sar</taxon>
        <taxon>Stramenopiles</taxon>
        <taxon>Oomycota</taxon>
        <taxon>Saprolegniomycetes</taxon>
        <taxon>Saprolegniales</taxon>
        <taxon>Verrucalvaceae</taxon>
        <taxon>Aphanomyces</taxon>
    </lineage>
</organism>
<sequence length="227" mass="25109">MPSAASAHVVLASADVLPCICAFQGGLPEDMLPFASLRPLPLTTSAPITDFLARIHNLMADKTAITLWLARYSLTRLDRLVACCRHARAVLLDYAAYHGRLGLLQQLVAKNHEPFPTQLQNVWVVSATQGHVAMLEFLHTRAFRLLATDNNMDRAFEGGPSLTQMPDHPSATTLSNGALGHLLYVVAHVNQLEMLQWLFCMWVPPNAVSRRRVESKCLQMAVRNGYA</sequence>
<dbReference type="OrthoDB" id="88342at2759"/>
<dbReference type="SUPFAM" id="SSF140860">
    <property type="entry name" value="Pseudo ankyrin repeat-like"/>
    <property type="match status" value="1"/>
</dbReference>
<dbReference type="EMBL" id="VJMH01000161">
    <property type="protein sequence ID" value="KAF0718302.1"/>
    <property type="molecule type" value="Genomic_DNA"/>
</dbReference>
<comment type="caution">
    <text evidence="1">The sequence shown here is derived from an EMBL/GenBank/DDBJ whole genome shotgun (WGS) entry which is preliminary data.</text>
</comment>
<dbReference type="AlphaFoldDB" id="A0A6A4ZQB8"/>
<proteinExistence type="predicted"/>
<reference evidence="1" key="1">
    <citation type="submission" date="2019-06" db="EMBL/GenBank/DDBJ databases">
        <title>Genomics analysis of Aphanomyces spp. identifies a new class of oomycete effector associated with host adaptation.</title>
        <authorList>
            <person name="Gaulin E."/>
        </authorList>
    </citation>
    <scope>NUCLEOTIDE SEQUENCE</scope>
    <source>
        <strain evidence="1">CBS 578.67</strain>
    </source>
</reference>
<protein>
    <submittedName>
        <fullName evidence="1">Uncharacterized protein</fullName>
    </submittedName>
</protein>
<feature type="non-terminal residue" evidence="1">
    <location>
        <position position="227"/>
    </location>
</feature>